<comment type="subunit">
    <text evidence="6">Homotrimer.</text>
</comment>
<keyword evidence="1 6" id="KW-0479">Metal-binding</keyword>
<organism evidence="7 8">
    <name type="scientific">Ornithinimicrobium ciconiae</name>
    <dbReference type="NCBI Taxonomy" id="2594265"/>
    <lineage>
        <taxon>Bacteria</taxon>
        <taxon>Bacillati</taxon>
        <taxon>Actinomycetota</taxon>
        <taxon>Actinomycetes</taxon>
        <taxon>Micrococcales</taxon>
        <taxon>Ornithinimicrobiaceae</taxon>
        <taxon>Ornithinimicrobium</taxon>
    </lineage>
</organism>
<feature type="binding site" evidence="6">
    <location>
        <position position="139"/>
    </location>
    <ligand>
        <name>Mn(2+)</name>
        <dbReference type="ChEBI" id="CHEBI:29035"/>
    </ligand>
</feature>
<evidence type="ECO:0000256" key="6">
    <source>
        <dbReference type="HAMAP-Rule" id="MF_01876"/>
    </source>
</evidence>
<protein>
    <recommendedName>
        <fullName evidence="6">Pseudouridine-5'-phosphate glycosidase</fullName>
        <shortName evidence="6">PsiMP glycosidase</shortName>
        <ecNumber evidence="6">4.2.1.70</ecNumber>
    </recommendedName>
</protein>
<keyword evidence="8" id="KW-1185">Reference proteome</keyword>
<dbReference type="EC" id="4.2.1.70" evidence="6"/>
<feature type="binding site" evidence="6">
    <location>
        <position position="87"/>
    </location>
    <ligand>
        <name>substrate</name>
    </ligand>
</feature>
<evidence type="ECO:0000256" key="5">
    <source>
        <dbReference type="ARBA" id="ARBA00023295"/>
    </source>
</evidence>
<dbReference type="GO" id="GO:0046872">
    <property type="term" value="F:metal ion binding"/>
    <property type="evidence" value="ECO:0007669"/>
    <property type="project" value="UniProtKB-KW"/>
</dbReference>
<dbReference type="EMBL" id="CP041616">
    <property type="protein sequence ID" value="QDO89518.1"/>
    <property type="molecule type" value="Genomic_DNA"/>
</dbReference>
<dbReference type="AlphaFoldDB" id="A0A516GDC3"/>
<reference evidence="7 8" key="1">
    <citation type="submission" date="2019-07" db="EMBL/GenBank/DDBJ databases">
        <title>complete genome sequencing of Ornithinimicrobium sp. H23M54.</title>
        <authorList>
            <person name="Bae J.-W."/>
            <person name="Lee S.-Y."/>
        </authorList>
    </citation>
    <scope>NUCLEOTIDE SEQUENCE [LARGE SCALE GENOMIC DNA]</scope>
    <source>
        <strain evidence="7 8">H23M54</strain>
    </source>
</reference>
<dbReference type="InterPro" id="IPR007342">
    <property type="entry name" value="PsuG"/>
</dbReference>
<dbReference type="SUPFAM" id="SSF110581">
    <property type="entry name" value="Indigoidine synthase A-like"/>
    <property type="match status" value="1"/>
</dbReference>
<dbReference type="PANTHER" id="PTHR42909:SF1">
    <property type="entry name" value="CARBOHYDRATE KINASE PFKB DOMAIN-CONTAINING PROTEIN"/>
    <property type="match status" value="1"/>
</dbReference>
<gene>
    <name evidence="6" type="primary">psuG</name>
    <name evidence="7" type="ORF">FNH13_15225</name>
</gene>
<keyword evidence="3 6" id="KW-0464">Manganese</keyword>
<dbReference type="GO" id="GO:0046113">
    <property type="term" value="P:nucleobase catabolic process"/>
    <property type="evidence" value="ECO:0007669"/>
    <property type="project" value="UniProtKB-UniRule"/>
</dbReference>
<evidence type="ECO:0000313" key="8">
    <source>
        <dbReference type="Proteomes" id="UP000315395"/>
    </source>
</evidence>
<comment type="cofactor">
    <cofactor evidence="6">
        <name>Mn(2+)</name>
        <dbReference type="ChEBI" id="CHEBI:29035"/>
    </cofactor>
    <text evidence="6">Binds 1 Mn(2+) ion per subunit.</text>
</comment>
<feature type="active site" description="Nucleophile" evidence="6">
    <location>
        <position position="160"/>
    </location>
</feature>
<feature type="binding site" evidence="6">
    <location>
        <begin position="141"/>
        <end position="143"/>
    </location>
    <ligand>
        <name>substrate</name>
    </ligand>
</feature>
<dbReference type="GO" id="GO:0004730">
    <property type="term" value="F:pseudouridylate synthase activity"/>
    <property type="evidence" value="ECO:0007669"/>
    <property type="project" value="UniProtKB-UniRule"/>
</dbReference>
<dbReference type="KEGG" id="orz:FNH13_15225"/>
<proteinExistence type="inferred from homology"/>
<keyword evidence="2 6" id="KW-0378">Hydrolase</keyword>
<evidence type="ECO:0000256" key="1">
    <source>
        <dbReference type="ARBA" id="ARBA00022723"/>
    </source>
</evidence>
<feature type="active site" description="Proton donor" evidence="6">
    <location>
        <position position="26"/>
    </location>
</feature>
<evidence type="ECO:0000256" key="2">
    <source>
        <dbReference type="ARBA" id="ARBA00022801"/>
    </source>
</evidence>
<dbReference type="Proteomes" id="UP000315395">
    <property type="component" value="Chromosome"/>
</dbReference>
<name>A0A516GDC3_9MICO</name>
<dbReference type="PANTHER" id="PTHR42909">
    <property type="entry name" value="ZGC:136858"/>
    <property type="match status" value="1"/>
</dbReference>
<dbReference type="InterPro" id="IPR022830">
    <property type="entry name" value="Indigdn_synthA-like"/>
</dbReference>
<dbReference type="Gene3D" id="3.40.1790.10">
    <property type="entry name" value="Indigoidine synthase domain"/>
    <property type="match status" value="1"/>
</dbReference>
<dbReference type="OrthoDB" id="9805870at2"/>
<comment type="similarity">
    <text evidence="6">Belongs to the pseudouridine-5'-phosphate glycosidase family.</text>
</comment>
<evidence type="ECO:0000256" key="4">
    <source>
        <dbReference type="ARBA" id="ARBA00023239"/>
    </source>
</evidence>
<evidence type="ECO:0000256" key="3">
    <source>
        <dbReference type="ARBA" id="ARBA00023211"/>
    </source>
</evidence>
<dbReference type="GO" id="GO:0005737">
    <property type="term" value="C:cytoplasm"/>
    <property type="evidence" value="ECO:0007669"/>
    <property type="project" value="TreeGrafter"/>
</dbReference>
<comment type="function">
    <text evidence="6">Catalyzes the reversible cleavage of pseudouridine 5'-phosphate (PsiMP) to ribose 5-phosphate and uracil. Functions biologically in the cleavage direction, as part of a pseudouridine degradation pathway.</text>
</comment>
<keyword evidence="4 6" id="KW-0456">Lyase</keyword>
<accession>A0A516GDC3</accession>
<dbReference type="HAMAP" id="MF_01876">
    <property type="entry name" value="PsiMP_glycosidase"/>
    <property type="match status" value="1"/>
</dbReference>
<dbReference type="RefSeq" id="WP_143784204.1">
    <property type="nucleotide sequence ID" value="NZ_CP041616.1"/>
</dbReference>
<dbReference type="Pfam" id="PF04227">
    <property type="entry name" value="Indigoidine_A"/>
    <property type="match status" value="1"/>
</dbReference>
<sequence>MSTGFITVAPEVIEAVNDGRPVVALESTIFTHGLPRPRNIEVAEEAEQIVRDAGAVPATIGVVGGVPTVGLTKDQVVELSNDDDVIKSSIRELAIGAVNRKNAGTTIAATSFLAHRSGIKVFATGGLGGVHHGAETNFDESADLLALAQNPIVLVSSGAKAVLNIHATLERFESLSVPIVGYQTNAYPGFYVAESGFTVSHRIESAADAATIYHAQRQMELATALLVGNPVPVDEQLDPSLLDGVVEQAWAALEEQGVKGQQVTPFLLEFIRQATGDASLNANVALYRNNARVAAEIAVALEASNGSK</sequence>
<keyword evidence="5 6" id="KW-0326">Glycosidase</keyword>
<comment type="caution">
    <text evidence="6">Lacks conserved residue(s) required for the propagation of feature annotation.</text>
</comment>
<evidence type="ECO:0000313" key="7">
    <source>
        <dbReference type="EMBL" id="QDO89518.1"/>
    </source>
</evidence>
<dbReference type="GO" id="GO:0016798">
    <property type="term" value="F:hydrolase activity, acting on glycosyl bonds"/>
    <property type="evidence" value="ECO:0007669"/>
    <property type="project" value="UniProtKB-KW"/>
</dbReference>
<comment type="catalytic activity">
    <reaction evidence="6">
        <text>D-ribose 5-phosphate + uracil = psi-UMP + H2O</text>
        <dbReference type="Rhea" id="RHEA:18337"/>
        <dbReference type="ChEBI" id="CHEBI:15377"/>
        <dbReference type="ChEBI" id="CHEBI:17568"/>
        <dbReference type="ChEBI" id="CHEBI:58380"/>
        <dbReference type="ChEBI" id="CHEBI:78346"/>
        <dbReference type="EC" id="4.2.1.70"/>
    </reaction>
</comment>